<dbReference type="Gramene" id="HORVU.MOREX.r2.6HG0497640.1">
    <property type="protein sequence ID" value="HORVU.MOREX.r2.6HG0497640.1"/>
    <property type="gene ID" value="HORVU.MOREX.r2.6HG0497640"/>
</dbReference>
<feature type="compositionally biased region" description="Low complexity" evidence="1">
    <location>
        <begin position="47"/>
        <end position="66"/>
    </location>
</feature>
<reference evidence="2" key="3">
    <citation type="submission" date="2022-01" db="UniProtKB">
        <authorList>
            <consortium name="EnsemblPlants"/>
        </authorList>
    </citation>
    <scope>IDENTIFICATION</scope>
    <source>
        <strain evidence="2">subsp. vulgare</strain>
    </source>
</reference>
<dbReference type="Proteomes" id="UP000011116">
    <property type="component" value="Chromosome 6H"/>
</dbReference>
<proteinExistence type="predicted"/>
<reference evidence="2" key="2">
    <citation type="submission" date="2020-10" db="EMBL/GenBank/DDBJ databases">
        <authorList>
            <person name="Scholz U."/>
            <person name="Mascher M."/>
            <person name="Fiebig A."/>
        </authorList>
    </citation>
    <scope>NUCLEOTIDE SEQUENCE [LARGE SCALE GENOMIC DNA]</scope>
    <source>
        <strain evidence="2">cv. Morex</strain>
    </source>
</reference>
<dbReference type="Gramene" id="HORVU.MOREX.r3.6HG0600260.1">
    <property type="protein sequence ID" value="HORVU.MOREX.r3.6HG0600260.1"/>
    <property type="gene ID" value="HORVU.MOREX.r3.6HG0600260"/>
</dbReference>
<reference evidence="3" key="1">
    <citation type="journal article" date="2012" name="Nature">
        <title>A physical, genetic and functional sequence assembly of the barley genome.</title>
        <authorList>
            <consortium name="The International Barley Genome Sequencing Consortium"/>
            <person name="Mayer K.F."/>
            <person name="Waugh R."/>
            <person name="Brown J.W."/>
            <person name="Schulman A."/>
            <person name="Langridge P."/>
            <person name="Platzer M."/>
            <person name="Fincher G.B."/>
            <person name="Muehlbauer G.J."/>
            <person name="Sato K."/>
            <person name="Close T.J."/>
            <person name="Wise R.P."/>
            <person name="Stein N."/>
        </authorList>
    </citation>
    <scope>NUCLEOTIDE SEQUENCE [LARGE SCALE GENOMIC DNA]</scope>
    <source>
        <strain evidence="3">cv. Morex</strain>
    </source>
</reference>
<accession>A0A8I7BC51</accession>
<evidence type="ECO:0000313" key="3">
    <source>
        <dbReference type="Proteomes" id="UP000011116"/>
    </source>
</evidence>
<dbReference type="AlphaFoldDB" id="A0A8I7BC51"/>
<dbReference type="SMR" id="A0A8I7BC51"/>
<keyword evidence="3" id="KW-1185">Reference proteome</keyword>
<feature type="compositionally biased region" description="Polar residues" evidence="1">
    <location>
        <begin position="1"/>
        <end position="11"/>
    </location>
</feature>
<dbReference type="PANTHER" id="PTHR34480">
    <property type="entry name" value="OS01G0967800 PROTEIN-RELATED"/>
    <property type="match status" value="1"/>
</dbReference>
<evidence type="ECO:0000256" key="1">
    <source>
        <dbReference type="SAM" id="MobiDB-lite"/>
    </source>
</evidence>
<organism evidence="2 3">
    <name type="scientific">Hordeum vulgare subsp. vulgare</name>
    <name type="common">Domesticated barley</name>
    <dbReference type="NCBI Taxonomy" id="112509"/>
    <lineage>
        <taxon>Eukaryota</taxon>
        <taxon>Viridiplantae</taxon>
        <taxon>Streptophyta</taxon>
        <taxon>Embryophyta</taxon>
        <taxon>Tracheophyta</taxon>
        <taxon>Spermatophyta</taxon>
        <taxon>Magnoliopsida</taxon>
        <taxon>Liliopsida</taxon>
        <taxon>Poales</taxon>
        <taxon>Poaceae</taxon>
        <taxon>BOP clade</taxon>
        <taxon>Pooideae</taxon>
        <taxon>Triticodae</taxon>
        <taxon>Triticeae</taxon>
        <taxon>Hordeinae</taxon>
        <taxon>Hordeum</taxon>
    </lineage>
</organism>
<evidence type="ECO:0000313" key="2">
    <source>
        <dbReference type="EnsemblPlants" id="HORVU.MOREX.r3.6HG0600260.1"/>
    </source>
</evidence>
<protein>
    <submittedName>
        <fullName evidence="2">Uncharacterized protein</fullName>
    </submittedName>
</protein>
<dbReference type="EnsemblPlants" id="HORVU.MOREX.r3.6HG0600260.1">
    <property type="protein sequence ID" value="HORVU.MOREX.r3.6HG0600260.1"/>
    <property type="gene ID" value="HORVU.MOREX.r3.6HG0600260"/>
</dbReference>
<dbReference type="PANTHER" id="PTHR34480:SF14">
    <property type="entry name" value="OS01G0967800 PROTEIN"/>
    <property type="match status" value="1"/>
</dbReference>
<feature type="region of interest" description="Disordered" evidence="1">
    <location>
        <begin position="1"/>
        <end position="77"/>
    </location>
</feature>
<name>A0A8I7BC51_HORVV</name>
<sequence length="426" mass="49480">MPRNEIASTVSGGVMLPKDFLSPKHRRDQPLGSGTVHGGEPYLRPHTAQQATSSSESSARFPSAAEKTVAQVNSKKTKELEEADKEICRLNELGLGDTVSHEGYLVHLKQLPRKPDVDTSTELDAVQLKELNDCHASYRLKYYYHYQLSQHVPEDKLCYDKLKENYPAGHRPMGQRSFMCLEEDGELDWSFHLDYCKLAGLEDYQRLVPRNYGGFEYANWDEYHKDCHSYEIEQGYVKYCEALPNKLKWIEAYVLNKPPSLMWGKILTRGTYQAIKIATDFSEIYEGLAFSGFYEWLDSMGFDVCCYNEFDGLYYEIWQRYTVEKNFRDALYEVYELNMFPLRHERMRRALENDTFSSDLEEEFLACTACLEEFAEDKSLITEDKARELIAEALRKETQKLKFYEDYCRKKIDIAQAIGLISSIPS</sequence>